<reference evidence="3 4" key="1">
    <citation type="journal article" date="2014" name="Antonie Van Leeuwenhoek">
        <title>Hyphomonas beringensis sp. nov. and Hyphomonas chukchiensis sp. nov., isolated from surface seawater of the Bering Sea and Chukchi Sea.</title>
        <authorList>
            <person name="Li C."/>
            <person name="Lai Q."/>
            <person name="Li G."/>
            <person name="Dong C."/>
            <person name="Wang J."/>
            <person name="Liao Y."/>
            <person name="Shao Z."/>
        </authorList>
    </citation>
    <scope>NUCLEOTIDE SEQUENCE [LARGE SCALE GENOMIC DNA]</scope>
    <source>
        <strain evidence="3 4">MHS-2</strain>
    </source>
</reference>
<name>A0A059FBD7_9PROT</name>
<evidence type="ECO:0000256" key="1">
    <source>
        <dbReference type="ARBA" id="ARBA00023002"/>
    </source>
</evidence>
<dbReference type="AlphaFoldDB" id="A0A059FBD7"/>
<dbReference type="GO" id="GO:0071949">
    <property type="term" value="F:FAD binding"/>
    <property type="evidence" value="ECO:0007669"/>
    <property type="project" value="InterPro"/>
</dbReference>
<evidence type="ECO:0000313" key="3">
    <source>
        <dbReference type="EMBL" id="KCZ87907.1"/>
    </source>
</evidence>
<dbReference type="EMBL" id="ARYK01000011">
    <property type="protein sequence ID" value="KCZ87907.1"/>
    <property type="molecule type" value="Genomic_DNA"/>
</dbReference>
<comment type="caution">
    <text evidence="3">The sequence shown here is derived from an EMBL/GenBank/DDBJ whole genome shotgun (WGS) entry which is preliminary data.</text>
</comment>
<gene>
    <name evidence="3" type="ORF">HJO_16025</name>
</gene>
<dbReference type="PRINTS" id="PR00420">
    <property type="entry name" value="RNGMNOXGNASE"/>
</dbReference>
<dbReference type="PATRIC" id="fig|1280950.3.peg.3217"/>
<keyword evidence="1" id="KW-0560">Oxidoreductase</keyword>
<dbReference type="Gene3D" id="3.30.70.2450">
    <property type="match status" value="1"/>
</dbReference>
<dbReference type="PANTHER" id="PTHR43476:SF3">
    <property type="entry name" value="FAD-BINDING MONOOXYGENASE"/>
    <property type="match status" value="1"/>
</dbReference>
<dbReference type="SUPFAM" id="SSF51905">
    <property type="entry name" value="FAD/NAD(P)-binding domain"/>
    <property type="match status" value="1"/>
</dbReference>
<evidence type="ECO:0000313" key="4">
    <source>
        <dbReference type="Proteomes" id="UP000025171"/>
    </source>
</evidence>
<protein>
    <submittedName>
        <fullName evidence="3">Monooxygenase FAD-binding protein</fullName>
    </submittedName>
</protein>
<sequence>MKKSAQVLVIGAGPVGTVAAYKLAESGIDVMLVEANPDCPEDLRASTLHPPTLEMLEAMGIFQEIDAMGLRAPVYQYRDRKSGETFEFDLGELSDLTPFPFRMQCEQFKLSRLLAGRLAAHPRAQVRFGEHVVSMEQDDDGVTVNVETQGGEAAYRVEYVIGCDGAGSVARKQIGIGFGGFTYPEKFVTYSTTAPLESYLPGLAQVNYVADPDEWMVLLRVPSVWRVLVPAPDADDQSLVSDARTSDVFERLTGDGSIRTEHRTIYNVHQRVAEQYFRGRVILAGDAAHLNNPLGGFGMNSGIHDAWNLCEKLTSVLLANAEAPALLAQYERQRRSVMLSFVQEQTIRNKRQLENKDPEARKAYVNDLRAILLDDERRRAYLKGQSMITSYGQERAIA</sequence>
<dbReference type="GO" id="GO:0019622">
    <property type="term" value="P:3-(3-hydroxy)phenylpropionate catabolic process"/>
    <property type="evidence" value="ECO:0007669"/>
    <property type="project" value="TreeGrafter"/>
</dbReference>
<dbReference type="InterPro" id="IPR036188">
    <property type="entry name" value="FAD/NAD-bd_sf"/>
</dbReference>
<dbReference type="InterPro" id="IPR050631">
    <property type="entry name" value="PheA/TfdB_FAD_monoxygenase"/>
</dbReference>
<dbReference type="Pfam" id="PF01494">
    <property type="entry name" value="FAD_binding_3"/>
    <property type="match status" value="1"/>
</dbReference>
<dbReference type="GO" id="GO:0008688">
    <property type="term" value="F:3-(3-hydroxyphenyl)propionate hydroxylase activity"/>
    <property type="evidence" value="ECO:0007669"/>
    <property type="project" value="TreeGrafter"/>
</dbReference>
<dbReference type="Proteomes" id="UP000025171">
    <property type="component" value="Unassembled WGS sequence"/>
</dbReference>
<proteinExistence type="predicted"/>
<feature type="domain" description="FAD-binding" evidence="2">
    <location>
        <begin position="5"/>
        <end position="343"/>
    </location>
</feature>
<organism evidence="3 4">
    <name type="scientific">Hyphomonas johnsonii MHS-2</name>
    <dbReference type="NCBI Taxonomy" id="1280950"/>
    <lineage>
        <taxon>Bacteria</taxon>
        <taxon>Pseudomonadati</taxon>
        <taxon>Pseudomonadota</taxon>
        <taxon>Alphaproteobacteria</taxon>
        <taxon>Hyphomonadales</taxon>
        <taxon>Hyphomonadaceae</taxon>
        <taxon>Hyphomonas</taxon>
    </lineage>
</organism>
<evidence type="ECO:0000259" key="2">
    <source>
        <dbReference type="Pfam" id="PF01494"/>
    </source>
</evidence>
<accession>A0A059FBD7</accession>
<keyword evidence="3" id="KW-0503">Monooxygenase</keyword>
<dbReference type="PANTHER" id="PTHR43476">
    <property type="entry name" value="3-(3-HYDROXY-PHENYL)PROPIONATE/3-HYDROXYCINNAMIC ACID HYDROXYLASE"/>
    <property type="match status" value="1"/>
</dbReference>
<dbReference type="STRING" id="1280950.HJO_16025"/>
<dbReference type="eggNOG" id="COG0654">
    <property type="taxonomic scope" value="Bacteria"/>
</dbReference>
<dbReference type="RefSeq" id="WP_206741864.1">
    <property type="nucleotide sequence ID" value="NZ_ARYK01000011.1"/>
</dbReference>
<dbReference type="Gene3D" id="3.50.50.60">
    <property type="entry name" value="FAD/NAD(P)-binding domain"/>
    <property type="match status" value="1"/>
</dbReference>
<keyword evidence="4" id="KW-1185">Reference proteome</keyword>
<dbReference type="InterPro" id="IPR002938">
    <property type="entry name" value="FAD-bd"/>
</dbReference>